<sequence length="185" mass="21156">MKKNNKIVIKDKKSRIERKIEQKQIALGLTNFVSLFKIYNEILDYPNFISFEKLVNTILVNNTISQKSEAFAAFTNIYTDAFANQKDIQFTNFVVSYNVDNKYGANKLVPIISAFSGSDVYVASLTTSLENEELNLFLGKYNELISTLLLEGKYVEILPSLIAYQDSIMDPINLFFDKTHVKIIK</sequence>
<protein>
    <submittedName>
        <fullName evidence="2">DUF2714 domain-containing protein</fullName>
    </submittedName>
    <submittedName>
        <fullName evidence="3">Uncharacterized protein DUF2714</fullName>
    </submittedName>
</protein>
<dbReference type="EMBL" id="JASBCP010000003">
    <property type="protein sequence ID" value="MDI3048101.1"/>
    <property type="molecule type" value="Genomic_DNA"/>
</dbReference>
<accession>A0A063YI28</accession>
<reference evidence="2" key="3">
    <citation type="submission" date="2023-04" db="EMBL/GenBank/DDBJ databases">
        <title>Genomes of recent Mycoplasma hyosynoviae isolates 2023.</title>
        <authorList>
            <person name="Spergser J."/>
        </authorList>
    </citation>
    <scope>NUCLEOTIDE SEQUENCE</scope>
    <source>
        <strain evidence="2">SN1J23N</strain>
    </source>
</reference>
<dbReference type="InterPro" id="IPR021222">
    <property type="entry name" value="DUF2714"/>
</dbReference>
<dbReference type="EMBL" id="CP008748">
    <property type="protein sequence ID" value="ASI53814.1"/>
    <property type="molecule type" value="Genomic_DNA"/>
</dbReference>
<organism evidence="3 5">
    <name type="scientific">Metamycoplasma hyosynoviae</name>
    <dbReference type="NCBI Taxonomy" id="29559"/>
    <lineage>
        <taxon>Bacteria</taxon>
        <taxon>Bacillati</taxon>
        <taxon>Mycoplasmatota</taxon>
        <taxon>Mycoplasmoidales</taxon>
        <taxon>Metamycoplasmataceae</taxon>
        <taxon>Metamycoplasma</taxon>
    </lineage>
</organism>
<proteinExistence type="predicted"/>
<evidence type="ECO:0000313" key="2">
    <source>
        <dbReference type="EMBL" id="MDI3048101.1"/>
    </source>
</evidence>
<dbReference type="Pfam" id="PF10896">
    <property type="entry name" value="DUF2714"/>
    <property type="match status" value="1"/>
</dbReference>
<dbReference type="RefSeq" id="WP_036440609.1">
    <property type="nucleotide sequence ID" value="NZ_CP008748.1"/>
</dbReference>
<dbReference type="EMBL" id="SOCH01000004">
    <property type="protein sequence ID" value="TDU96781.1"/>
    <property type="molecule type" value="Genomic_DNA"/>
</dbReference>
<gene>
    <name evidence="3" type="ORF">JN03_0458</name>
    <name evidence="1" type="ORF">MHSN_01160</name>
    <name evidence="2" type="ORF">QJ129_02390</name>
</gene>
<dbReference type="Proteomes" id="UP001233782">
    <property type="component" value="Unassembled WGS sequence"/>
</dbReference>
<keyword evidence="4" id="KW-1185">Reference proteome</keyword>
<dbReference type="KEGG" id="mhyv:MHSN_01160"/>
<dbReference type="Proteomes" id="UP000264882">
    <property type="component" value="Chromosome"/>
</dbReference>
<reference evidence="3 5" key="2">
    <citation type="submission" date="2019-03" db="EMBL/GenBank/DDBJ databases">
        <title>Genomic Encyclopedia of Archaeal and Bacterial Type Strains, Phase II (KMG-II): from individual species to whole genera.</title>
        <authorList>
            <person name="Goeker M."/>
        </authorList>
    </citation>
    <scope>NUCLEOTIDE SEQUENCE [LARGE SCALE GENOMIC DNA]</scope>
    <source>
        <strain evidence="3 5">ATCC 25591</strain>
    </source>
</reference>
<dbReference type="AlphaFoldDB" id="A0A063YI28"/>
<evidence type="ECO:0000313" key="4">
    <source>
        <dbReference type="Proteomes" id="UP000264882"/>
    </source>
</evidence>
<reference evidence="1 4" key="1">
    <citation type="submission" date="2014-06" db="EMBL/GenBank/DDBJ databases">
        <title>The Whole Genome Sequence of Mycoplasma hyosynoviae strain ATCC 27095.</title>
        <authorList>
            <person name="Calcutt M.J."/>
            <person name="Foecking M.F."/>
        </authorList>
    </citation>
    <scope>NUCLEOTIDE SEQUENCE [LARGE SCALE GENOMIC DNA]</scope>
    <source>
        <strain evidence="1 4">M60</strain>
    </source>
</reference>
<evidence type="ECO:0000313" key="1">
    <source>
        <dbReference type="EMBL" id="ASI53814.1"/>
    </source>
</evidence>
<dbReference type="Proteomes" id="UP000294882">
    <property type="component" value="Unassembled WGS sequence"/>
</dbReference>
<evidence type="ECO:0000313" key="5">
    <source>
        <dbReference type="Proteomes" id="UP000294882"/>
    </source>
</evidence>
<evidence type="ECO:0000313" key="3">
    <source>
        <dbReference type="EMBL" id="TDU96781.1"/>
    </source>
</evidence>
<name>A0A063YI28_9BACT</name>
<dbReference type="OrthoDB" id="398973at2"/>